<name>A0A6J6V9C7_9ZZZZ</name>
<organism evidence="1">
    <name type="scientific">freshwater metagenome</name>
    <dbReference type="NCBI Taxonomy" id="449393"/>
    <lineage>
        <taxon>unclassified sequences</taxon>
        <taxon>metagenomes</taxon>
        <taxon>ecological metagenomes</taxon>
    </lineage>
</organism>
<reference evidence="1" key="1">
    <citation type="submission" date="2020-05" db="EMBL/GenBank/DDBJ databases">
        <authorList>
            <person name="Chiriac C."/>
            <person name="Salcher M."/>
            <person name="Ghai R."/>
            <person name="Kavagutti S V."/>
        </authorList>
    </citation>
    <scope>NUCLEOTIDE SEQUENCE</scope>
</reference>
<protein>
    <submittedName>
        <fullName evidence="1">Unannotated protein</fullName>
    </submittedName>
</protein>
<accession>A0A6J6V9C7</accession>
<proteinExistence type="predicted"/>
<dbReference type="AlphaFoldDB" id="A0A6J6V9C7"/>
<gene>
    <name evidence="1" type="ORF">UFOPK2806_02278</name>
</gene>
<dbReference type="EMBL" id="CAEZYY010000047">
    <property type="protein sequence ID" value="CAB4768374.1"/>
    <property type="molecule type" value="Genomic_DNA"/>
</dbReference>
<sequence length="85" mass="9642">MTTPSLWRLTTCTYASGSSCLPGGRERSPLASVMHWVMRMSRRWASSMKAFIGSRYFGAVSLIRPHTVASVMIDVYVTWLIMPLW</sequence>
<evidence type="ECO:0000313" key="1">
    <source>
        <dbReference type="EMBL" id="CAB4768374.1"/>
    </source>
</evidence>